<evidence type="ECO:0000313" key="3">
    <source>
        <dbReference type="EMBL" id="KAK6135371.1"/>
    </source>
</evidence>
<dbReference type="Proteomes" id="UP001318860">
    <property type="component" value="Unassembled WGS sequence"/>
</dbReference>
<dbReference type="InterPro" id="IPR002937">
    <property type="entry name" value="Amino_oxidase"/>
</dbReference>
<reference evidence="3 4" key="1">
    <citation type="journal article" date="2021" name="Comput. Struct. Biotechnol. J.">
        <title>De novo genome assembly of the potent medicinal plant Rehmannia glutinosa using nanopore technology.</title>
        <authorList>
            <person name="Ma L."/>
            <person name="Dong C."/>
            <person name="Song C."/>
            <person name="Wang X."/>
            <person name="Zheng X."/>
            <person name="Niu Y."/>
            <person name="Chen S."/>
            <person name="Feng W."/>
        </authorList>
    </citation>
    <scope>NUCLEOTIDE SEQUENCE [LARGE SCALE GENOMIC DNA]</scope>
    <source>
        <strain evidence="3">DH-2019</strain>
    </source>
</reference>
<dbReference type="PANTHER" id="PTHR42841">
    <property type="entry name" value="AMINE OXIDASE"/>
    <property type="match status" value="1"/>
</dbReference>
<evidence type="ECO:0000259" key="2">
    <source>
        <dbReference type="Pfam" id="PF01593"/>
    </source>
</evidence>
<keyword evidence="4" id="KW-1185">Reference proteome</keyword>
<proteinExistence type="predicted"/>
<dbReference type="Pfam" id="PF01593">
    <property type="entry name" value="Amino_oxidase"/>
    <property type="match status" value="1"/>
</dbReference>
<accession>A0ABR0VMG3</accession>
<gene>
    <name evidence="3" type="ORF">DH2020_030882</name>
</gene>
<dbReference type="EMBL" id="JABTTQ020001102">
    <property type="protein sequence ID" value="KAK6135371.1"/>
    <property type="molecule type" value="Genomic_DNA"/>
</dbReference>
<dbReference type="Gene3D" id="1.10.3110.10">
    <property type="entry name" value="protoporphyrinogen ix oxidase, domain 3"/>
    <property type="match status" value="1"/>
</dbReference>
<organism evidence="3 4">
    <name type="scientific">Rehmannia glutinosa</name>
    <name type="common">Chinese foxglove</name>
    <dbReference type="NCBI Taxonomy" id="99300"/>
    <lineage>
        <taxon>Eukaryota</taxon>
        <taxon>Viridiplantae</taxon>
        <taxon>Streptophyta</taxon>
        <taxon>Embryophyta</taxon>
        <taxon>Tracheophyta</taxon>
        <taxon>Spermatophyta</taxon>
        <taxon>Magnoliopsida</taxon>
        <taxon>eudicotyledons</taxon>
        <taxon>Gunneridae</taxon>
        <taxon>Pentapetalae</taxon>
        <taxon>asterids</taxon>
        <taxon>lamiids</taxon>
        <taxon>Lamiales</taxon>
        <taxon>Orobanchaceae</taxon>
        <taxon>Rehmannieae</taxon>
        <taxon>Rehmannia</taxon>
    </lineage>
</organism>
<name>A0ABR0VMG3_REHGL</name>
<comment type="caution">
    <text evidence="3">The sequence shown here is derived from an EMBL/GenBank/DDBJ whole genome shotgun (WGS) entry which is preliminary data.</text>
</comment>
<dbReference type="SUPFAM" id="SSF51905">
    <property type="entry name" value="FAD/NAD(P)-binding domain"/>
    <property type="match status" value="1"/>
</dbReference>
<protein>
    <recommendedName>
        <fullName evidence="2">Amine oxidase domain-containing protein</fullName>
    </recommendedName>
</protein>
<dbReference type="InterPro" id="IPR036188">
    <property type="entry name" value="FAD/NAD-bd_sf"/>
</dbReference>
<feature type="region of interest" description="Disordered" evidence="1">
    <location>
        <begin position="28"/>
        <end position="57"/>
    </location>
</feature>
<dbReference type="Gene3D" id="3.50.50.60">
    <property type="entry name" value="FAD/NAD(P)-binding domain"/>
    <property type="match status" value="1"/>
</dbReference>
<sequence>MSVTALSFPLSSSAFPFSSPNFKKLKSFKPPNATSQQISLDASPPNENPNPSQPSNKTGVIVVGAGLAGLAAATRLQAENIPFLLLEASDAVGGRVRTDFIDGFTLDRGFQIFITAYPEARKLLDNDALDLQRFYSGAQVFYGGRFHTVADPLRHFTDALQSLTNPIGTVIDKLLIALTRIRVLSQSDYELLTANEVKTIELLRGIGFSESILDRFFRPFFGGIFFDRELETTSRLFDFVFKCLALGDNTLPKNGISAIPEQLAAKLNPSSIMLNSRVVSIDYESEQGIAVSLESGELLRSDLGVILAIEEFEAANILAGKMVTQAKSPVRSTVCLYFSADGHKVPVKDPVLFLNGSGRGIVNNMFFATNAAPSYAPPGKALVSVSLIGMYDGVADEDLVERVVKELSDWFGEAAVGSWRFLRMYRIGFAQPNQCPPTDLMKDPRVKPGLYVCGDYMTSATFDGALVSGRRAAEALLKDRATVKG</sequence>
<evidence type="ECO:0000256" key="1">
    <source>
        <dbReference type="SAM" id="MobiDB-lite"/>
    </source>
</evidence>
<evidence type="ECO:0000313" key="4">
    <source>
        <dbReference type="Proteomes" id="UP001318860"/>
    </source>
</evidence>
<feature type="domain" description="Amine oxidase" evidence="2">
    <location>
        <begin position="67"/>
        <end position="477"/>
    </location>
</feature>
<dbReference type="Gene3D" id="3.90.660.20">
    <property type="entry name" value="Protoporphyrinogen oxidase, mitochondrial, domain 2"/>
    <property type="match status" value="1"/>
</dbReference>